<gene>
    <name evidence="5" type="ORF">PS631_02060</name>
</gene>
<sequence length="1703" mass="188180">MSLHSNAFNFMSFVQGSVDPRTGQYALGIDLPALNPNALCGPDLPLQLSFNPMNERNSGFGIGWSLKLTRFSLADGMLELHTGESFKVADNGPGQTAVIAERKLESFQFSNISEGEHKRLRIAHKSGLVEILEPQGPGFDVALPVRVLAPSGHGIDLTYQVLNGQPRLASISDDSQRTLLSIDYSGNARVLLDLHPATDAHARFTLGLEGDQLTRITLPGTDQAGWDFTYRTIGGLYYLIRLANPIGGVETVAYKEDGHALPGVARTLPYAAVHILQPDPLDESTHMKNTYTFSSNNFLGYGAGVTWSDQGEDNLYKSTQANFSYDSTASHYLDGQVLRTVKRSFNRFHLMTEQVTTQQGCIETVTTTYHELPNLQFADQPNFFQLPHTVTKTWTLQGNSQDRRAETLQTRYDAFGNLIEETNANGIRTVREYYPRTQSDGCPADPEGFVRNLKCETVYPAPVDDETLPAAAIKRNRYRYTLLPGLSRNTLQTRPEGWLALAQEDTFEVTLDQAKEHEALLHSNRRSYLNLPDKPHLHGRLDQHQFSMNGVSASRRWRYELVDDPAGQSTWLQTRETYSAPCGTLETTTRSAQSIISGHLVEDQDTLGVVTRYQYDVLDRLVEQTTAPDDPTYRATRRFAYPILQEDRRTRSCEEVTDAKGVLTRIVYDGQNRQIREEREVAMPGDPQQRLKYTVSTMRYDSVGRLVGETFHDYPTQPGDARALTPDVTLSYSYGYDGWGRRSEVTRPDGVRELTHFTPFGDGGDRLTNWSESPDAPGVKQQLRVSQLNAFNKPVFEYRQLEQGDQPALQVGRKDFVYDGLGRCVQDTFSFTDNSTQAVRRVTQYTYDVWGRMVETVRPDGSALIRHFAAQSASELTTALQVRKSAGSDAETVCERAFDGLDRLVKVKVGPRLEEYDYRSTTPLVEKRTSYSLERTGKGLRKRVIGYQYLPQLTVQPTHVSARIEVEGQSAPSSELQANYAYDAVSAEIASAANASGSREYHYSAQGHLRAETWKVADQQQHHNAYRHSLQGRIQAREHSDGHDCHYAYDSLGRVTRVDQGSLHCTFGYNSEGLLASTTTRDSDNADRQVQCTLAYDALGREVTRTLSVNGSEQQVVNLTWLDNDLLASRTLHRAGKQVRKETFEYDELDRLFEHCCDGEALPRNAKGRPISLQQFRFDERDNLTRCVTQFADGTSDRADFTYATDGSFKLTKVTHRLLEDYPAEQAFDYDEFGNMLNDEQGRKLEYDTLGRLQRVLEVDGVTPLVEYQYDGHDELVGSLHGGTRQVDRRFLGQQLHCTSQDDVLTHYLYAGIQPLGVQHYPADADATQLLLSDLSGSVIGECDAQGTRHADYSAYGERPDDNGMRSLLAFNGEAREEALGWYLLGNGYRAYNPGLMRFHSPDSLSPEEAGINPYLYALGNPVNWRDPTGHRAEGVSPDRDPPSYVDPPEKPKTPWGAWIGVGIAALMLGVAAFTMPWTAPATIGLTLSYVAGLGGVAANAAALGIQTYTAITGDDNANLTYIAYGLSFMGGFIGAAGINGTRAALGAVKAAQSAKAAASYQAGKKALFDNVSKVATATSKVKGNAPAGLSRSPSLSGPTRSSIANLPEPDAAMGSRTGSQSWSGLDLEMFENASSPSPVASPALSRASSASSVNPVANSGHTTATPGAASPWRPVPADFTQVGKGQYIAWRDNHQQWRIING</sequence>
<dbReference type="Proteomes" id="UP000399692">
    <property type="component" value="Unassembled WGS sequence"/>
</dbReference>
<dbReference type="EMBL" id="CABVHF010000005">
    <property type="protein sequence ID" value="VVM75785.1"/>
    <property type="molecule type" value="Genomic_DNA"/>
</dbReference>
<evidence type="ECO:0000256" key="3">
    <source>
        <dbReference type="SAM" id="Phobius"/>
    </source>
</evidence>
<dbReference type="Pfam" id="PF05593">
    <property type="entry name" value="RHS_repeat"/>
    <property type="match status" value="1"/>
</dbReference>
<feature type="transmembrane region" description="Helical" evidence="3">
    <location>
        <begin position="1522"/>
        <end position="1540"/>
    </location>
</feature>
<proteinExistence type="predicted"/>
<feature type="transmembrane region" description="Helical" evidence="3">
    <location>
        <begin position="1456"/>
        <end position="1476"/>
    </location>
</feature>
<evidence type="ECO:0000313" key="5">
    <source>
        <dbReference type="EMBL" id="VVM75785.1"/>
    </source>
</evidence>
<dbReference type="InterPro" id="IPR006530">
    <property type="entry name" value="YD"/>
</dbReference>
<keyword evidence="3" id="KW-0472">Membrane</keyword>
<dbReference type="OrthoDB" id="5862074at2"/>
<protein>
    <recommendedName>
        <fullName evidence="4">Teneurin-like YD-shell domain-containing protein</fullName>
    </recommendedName>
</protein>
<accession>A0A5E6SEM2</accession>
<dbReference type="InterPro" id="IPR022385">
    <property type="entry name" value="Rhs_assc_core"/>
</dbReference>
<feature type="region of interest" description="Disordered" evidence="2">
    <location>
        <begin position="1652"/>
        <end position="1678"/>
    </location>
</feature>
<dbReference type="RefSeq" id="WP_150570129.1">
    <property type="nucleotide sequence ID" value="NZ_CABVHF010000005.1"/>
</dbReference>
<dbReference type="NCBIfam" id="TIGR01643">
    <property type="entry name" value="YD_repeat_2x"/>
    <property type="match status" value="3"/>
</dbReference>
<name>A0A5E6SEM2_PSEFL</name>
<dbReference type="InterPro" id="IPR050708">
    <property type="entry name" value="T6SS_VgrG/RHS"/>
</dbReference>
<keyword evidence="1" id="KW-0677">Repeat</keyword>
<evidence type="ECO:0000256" key="1">
    <source>
        <dbReference type="ARBA" id="ARBA00022737"/>
    </source>
</evidence>
<dbReference type="InterPro" id="IPR031325">
    <property type="entry name" value="RHS_repeat"/>
</dbReference>
<feature type="compositionally biased region" description="Polar residues" evidence="2">
    <location>
        <begin position="1592"/>
        <end position="1605"/>
    </location>
</feature>
<dbReference type="Gene3D" id="2.180.10.10">
    <property type="entry name" value="RHS repeat-associated core"/>
    <property type="match status" value="2"/>
</dbReference>
<feature type="domain" description="Teneurin-like YD-shell" evidence="4">
    <location>
        <begin position="963"/>
        <end position="1112"/>
    </location>
</feature>
<dbReference type="PANTHER" id="PTHR32305:SF15">
    <property type="entry name" value="PROTEIN RHSA-RELATED"/>
    <property type="match status" value="1"/>
</dbReference>
<evidence type="ECO:0000259" key="4">
    <source>
        <dbReference type="Pfam" id="PF25023"/>
    </source>
</evidence>
<keyword evidence="3" id="KW-0812">Transmembrane</keyword>
<reference evidence="5 6" key="1">
    <citation type="submission" date="2019-09" db="EMBL/GenBank/DDBJ databases">
        <authorList>
            <person name="Chandra G."/>
            <person name="Truman W A."/>
        </authorList>
    </citation>
    <scope>NUCLEOTIDE SEQUENCE [LARGE SCALE GENOMIC DNA]</scope>
    <source>
        <strain evidence="5">PS631</strain>
    </source>
</reference>
<evidence type="ECO:0000256" key="2">
    <source>
        <dbReference type="SAM" id="MobiDB-lite"/>
    </source>
</evidence>
<organism evidence="5 6">
    <name type="scientific">Pseudomonas fluorescens</name>
    <dbReference type="NCBI Taxonomy" id="294"/>
    <lineage>
        <taxon>Bacteria</taxon>
        <taxon>Pseudomonadati</taxon>
        <taxon>Pseudomonadota</taxon>
        <taxon>Gammaproteobacteria</taxon>
        <taxon>Pseudomonadales</taxon>
        <taxon>Pseudomonadaceae</taxon>
        <taxon>Pseudomonas</taxon>
    </lineage>
</organism>
<evidence type="ECO:0000313" key="6">
    <source>
        <dbReference type="Proteomes" id="UP000399692"/>
    </source>
</evidence>
<feature type="region of interest" description="Disordered" evidence="2">
    <location>
        <begin position="1583"/>
        <end position="1621"/>
    </location>
</feature>
<dbReference type="NCBIfam" id="TIGR03696">
    <property type="entry name" value="Rhs_assc_core"/>
    <property type="match status" value="1"/>
</dbReference>
<keyword evidence="3" id="KW-1133">Transmembrane helix</keyword>
<dbReference type="InterPro" id="IPR056823">
    <property type="entry name" value="TEN-like_YD-shell"/>
</dbReference>
<feature type="transmembrane region" description="Helical" evidence="3">
    <location>
        <begin position="1488"/>
        <end position="1510"/>
    </location>
</feature>
<feature type="region of interest" description="Disordered" evidence="2">
    <location>
        <begin position="1428"/>
        <end position="1452"/>
    </location>
</feature>
<dbReference type="PANTHER" id="PTHR32305">
    <property type="match status" value="1"/>
</dbReference>
<dbReference type="Pfam" id="PF25023">
    <property type="entry name" value="TEN_YD-shell"/>
    <property type="match status" value="1"/>
</dbReference>